<dbReference type="InterPro" id="IPR000340">
    <property type="entry name" value="Dual-sp_phosphatase_cat-dom"/>
</dbReference>
<keyword evidence="4" id="KW-0904">Protein phosphatase</keyword>
<dbReference type="CDD" id="cd14498">
    <property type="entry name" value="DSP"/>
    <property type="match status" value="1"/>
</dbReference>
<dbReference type="GO" id="GO:0008330">
    <property type="term" value="F:protein tyrosine/threonine phosphatase activity"/>
    <property type="evidence" value="ECO:0007669"/>
    <property type="project" value="TreeGrafter"/>
</dbReference>
<dbReference type="Gene3D" id="3.90.190.10">
    <property type="entry name" value="Protein tyrosine phosphatase superfamily"/>
    <property type="match status" value="1"/>
</dbReference>
<evidence type="ECO:0000313" key="10">
    <source>
        <dbReference type="Proteomes" id="UP000076078"/>
    </source>
</evidence>
<dbReference type="OMA" id="CKQGRSR"/>
<dbReference type="SMART" id="SM00195">
    <property type="entry name" value="DSPc"/>
    <property type="match status" value="1"/>
</dbReference>
<keyword evidence="10" id="KW-1185">Reference proteome</keyword>
<dbReference type="GO" id="GO:0004722">
    <property type="term" value="F:protein serine/threonine phosphatase activity"/>
    <property type="evidence" value="ECO:0007669"/>
    <property type="project" value="UniProtKB-EC"/>
</dbReference>
<dbReference type="InParanoid" id="A0A152A2C7"/>
<keyword evidence="3" id="KW-0378">Hydrolase</keyword>
<dbReference type="Proteomes" id="UP000076078">
    <property type="component" value="Unassembled WGS sequence"/>
</dbReference>
<comment type="caution">
    <text evidence="9">The sequence shown here is derived from an EMBL/GenBank/DDBJ whole genome shotgun (WGS) entry which is preliminary data.</text>
</comment>
<dbReference type="PANTHER" id="PTHR10159:SF519">
    <property type="entry name" value="DUAL SPECIFICITY PROTEIN PHOSPHATASE MPK3"/>
    <property type="match status" value="1"/>
</dbReference>
<dbReference type="EMBL" id="LODT01000015">
    <property type="protein sequence ID" value="KYR00376.1"/>
    <property type="molecule type" value="Genomic_DNA"/>
</dbReference>
<dbReference type="InterPro" id="IPR020422">
    <property type="entry name" value="TYR_PHOSPHATASE_DUAL_dom"/>
</dbReference>
<dbReference type="GO" id="GO:0043409">
    <property type="term" value="P:negative regulation of MAPK cascade"/>
    <property type="evidence" value="ECO:0007669"/>
    <property type="project" value="TreeGrafter"/>
</dbReference>
<evidence type="ECO:0000259" key="7">
    <source>
        <dbReference type="PROSITE" id="PS50054"/>
    </source>
</evidence>
<name>A0A152A2C7_TIELA</name>
<reference evidence="9 10" key="1">
    <citation type="submission" date="2015-12" db="EMBL/GenBank/DDBJ databases">
        <title>Dictyostelia acquired genes for synthesis and detection of signals that induce cell-type specialization by lateral gene transfer from prokaryotes.</title>
        <authorList>
            <person name="Gloeckner G."/>
            <person name="Schaap P."/>
        </authorList>
    </citation>
    <scope>NUCLEOTIDE SEQUENCE [LARGE SCALE GENOMIC DNA]</scope>
    <source>
        <strain evidence="9 10">TK</strain>
    </source>
</reference>
<dbReference type="AlphaFoldDB" id="A0A152A2C7"/>
<comment type="similarity">
    <text evidence="1">Belongs to the protein-tyrosine phosphatase family. Non-receptor class dual specificity subfamily.</text>
</comment>
<feature type="domain" description="Tyrosine-protein phosphatase" evidence="7">
    <location>
        <begin position="188"/>
        <end position="390"/>
    </location>
</feature>
<dbReference type="OrthoDB" id="21392at2759"/>
<evidence type="ECO:0000256" key="2">
    <source>
        <dbReference type="ARBA" id="ARBA00013064"/>
    </source>
</evidence>
<feature type="region of interest" description="Disordered" evidence="6">
    <location>
        <begin position="131"/>
        <end position="157"/>
    </location>
</feature>
<comment type="catalytic activity">
    <reaction evidence="5">
        <text>O-phospho-L-seryl-[protein] + H2O = L-seryl-[protein] + phosphate</text>
        <dbReference type="Rhea" id="RHEA:20629"/>
        <dbReference type="Rhea" id="RHEA-COMP:9863"/>
        <dbReference type="Rhea" id="RHEA-COMP:11604"/>
        <dbReference type="ChEBI" id="CHEBI:15377"/>
        <dbReference type="ChEBI" id="CHEBI:29999"/>
        <dbReference type="ChEBI" id="CHEBI:43474"/>
        <dbReference type="ChEBI" id="CHEBI:83421"/>
        <dbReference type="EC" id="3.1.3.16"/>
    </reaction>
</comment>
<organism evidence="9 10">
    <name type="scientific">Tieghemostelium lacteum</name>
    <name type="common">Slime mold</name>
    <name type="synonym">Dictyostelium lacteum</name>
    <dbReference type="NCBI Taxonomy" id="361077"/>
    <lineage>
        <taxon>Eukaryota</taxon>
        <taxon>Amoebozoa</taxon>
        <taxon>Evosea</taxon>
        <taxon>Eumycetozoa</taxon>
        <taxon>Dictyostelia</taxon>
        <taxon>Dictyosteliales</taxon>
        <taxon>Raperosteliaceae</taxon>
        <taxon>Tieghemostelium</taxon>
    </lineage>
</organism>
<dbReference type="InterPro" id="IPR000387">
    <property type="entry name" value="Tyr_Pase_dom"/>
</dbReference>
<dbReference type="PANTHER" id="PTHR10159">
    <property type="entry name" value="DUAL SPECIFICITY PROTEIN PHOSPHATASE"/>
    <property type="match status" value="1"/>
</dbReference>
<dbReference type="FunCoup" id="A0A152A2C7">
    <property type="interactions" value="477"/>
</dbReference>
<dbReference type="PROSITE" id="PS00383">
    <property type="entry name" value="TYR_PHOSPHATASE_1"/>
    <property type="match status" value="1"/>
</dbReference>
<evidence type="ECO:0000256" key="5">
    <source>
        <dbReference type="ARBA" id="ARBA00047761"/>
    </source>
</evidence>
<evidence type="ECO:0000313" key="9">
    <source>
        <dbReference type="EMBL" id="KYR00376.1"/>
    </source>
</evidence>
<dbReference type="InterPro" id="IPR016130">
    <property type="entry name" value="Tyr_Pase_AS"/>
</dbReference>
<dbReference type="GO" id="GO:0017017">
    <property type="term" value="F:MAP kinase tyrosine/serine/threonine phosphatase activity"/>
    <property type="evidence" value="ECO:0007669"/>
    <property type="project" value="TreeGrafter"/>
</dbReference>
<feature type="region of interest" description="Disordered" evidence="6">
    <location>
        <begin position="31"/>
        <end position="67"/>
    </location>
</feature>
<dbReference type="PROSITE" id="PS50056">
    <property type="entry name" value="TYR_PHOSPHATASE_2"/>
    <property type="match status" value="1"/>
</dbReference>
<feature type="compositionally biased region" description="Basic and acidic residues" evidence="6">
    <location>
        <begin position="131"/>
        <end position="151"/>
    </location>
</feature>
<evidence type="ECO:0000256" key="1">
    <source>
        <dbReference type="ARBA" id="ARBA00008601"/>
    </source>
</evidence>
<dbReference type="STRING" id="361077.A0A152A2C7"/>
<evidence type="ECO:0000256" key="6">
    <source>
        <dbReference type="SAM" id="MobiDB-lite"/>
    </source>
</evidence>
<dbReference type="EC" id="3.1.3.48" evidence="2"/>
<gene>
    <name evidence="9" type="ORF">DLAC_03124</name>
</gene>
<evidence type="ECO:0000256" key="3">
    <source>
        <dbReference type="ARBA" id="ARBA00022801"/>
    </source>
</evidence>
<dbReference type="Pfam" id="PF00782">
    <property type="entry name" value="DSPc"/>
    <property type="match status" value="1"/>
</dbReference>
<sequence length="516" mass="60139">MDKFLIVKSINPGFVKVNDEKSTTIPIPMNVDSDKENLTNNIPTTKDLKSEAKVSTTTKETTTKKETTITTTKKDTNKKSKDAKIKIEKEKENEKLKEKGGQQTLVSAFFQTSNGTQPIWKYVHEKEAAERAEQEKKDREREEKEELERQERLKKKAELRKQRAAARKQREEEEWERYQIAKETNLLEGQEIIDGLFLGSFISAKNEDFLLKANIRKILNVTSEVPCYFKVDDDKITVDKVGNNNDEEDEELKKDIEKISETRDNHDTNSTTTTITVDNIIESKEEKEIDTKEREVRYLRIPISDGSNSPIENYFKEACEFIKDGEGSTLVHCKQGKSRSPSIILAYLMMEQKWTLEKSWKQLYEKAPKEYRINDGFKKKLIDLELSLFGENSNNYFNLLPRTNYRQKHLTGIEYDNEDEDDDDDDEIEDIMKIDDNATSKILDETETNKTLDETTKKVDQVVLSLPKEEEMEKNKEKEESKIQNIIIDEDQEDGLINKKRILNKKTIKLQDEDDE</sequence>
<evidence type="ECO:0000259" key="8">
    <source>
        <dbReference type="PROSITE" id="PS50056"/>
    </source>
</evidence>
<accession>A0A152A2C7</accession>
<dbReference type="PROSITE" id="PS50054">
    <property type="entry name" value="TYR_PHOSPHATASE_DUAL"/>
    <property type="match status" value="1"/>
</dbReference>
<proteinExistence type="inferred from homology"/>
<feature type="domain" description="Tyrosine specific protein phosphatases" evidence="8">
    <location>
        <begin position="312"/>
        <end position="378"/>
    </location>
</feature>
<evidence type="ECO:0000256" key="4">
    <source>
        <dbReference type="ARBA" id="ARBA00022912"/>
    </source>
</evidence>
<dbReference type="GO" id="GO:0005737">
    <property type="term" value="C:cytoplasm"/>
    <property type="evidence" value="ECO:0007669"/>
    <property type="project" value="TreeGrafter"/>
</dbReference>
<dbReference type="GO" id="GO:0033550">
    <property type="term" value="F:MAP kinase tyrosine phosphatase activity"/>
    <property type="evidence" value="ECO:0007669"/>
    <property type="project" value="TreeGrafter"/>
</dbReference>
<protein>
    <recommendedName>
        <fullName evidence="2">protein-tyrosine-phosphatase</fullName>
        <ecNumber evidence="2">3.1.3.48</ecNumber>
    </recommendedName>
</protein>
<dbReference type="InterPro" id="IPR029021">
    <property type="entry name" value="Prot-tyrosine_phosphatase-like"/>
</dbReference>
<dbReference type="SUPFAM" id="SSF52799">
    <property type="entry name" value="(Phosphotyrosine protein) phosphatases II"/>
    <property type="match status" value="1"/>
</dbReference>